<dbReference type="GO" id="GO:0005524">
    <property type="term" value="F:ATP binding"/>
    <property type="evidence" value="ECO:0007669"/>
    <property type="project" value="UniProtKB-KW"/>
</dbReference>
<evidence type="ECO:0000256" key="5">
    <source>
        <dbReference type="ARBA" id="ARBA00022741"/>
    </source>
</evidence>
<dbReference type="InterPro" id="IPR050173">
    <property type="entry name" value="ABC_transporter_C-like"/>
</dbReference>
<keyword evidence="9" id="KW-0325">Glycoprotein</keyword>
<accession>A0AAJ6YG52</accession>
<dbReference type="PANTHER" id="PTHR24223:SF447">
    <property type="entry name" value="MULTIDRUG RESISTANCE-ASSOCIATED PROTEIN 5"/>
    <property type="match status" value="1"/>
</dbReference>
<dbReference type="Pfam" id="PF00005">
    <property type="entry name" value="ABC_tran"/>
    <property type="match status" value="1"/>
</dbReference>
<keyword evidence="5" id="KW-0547">Nucleotide-binding</keyword>
<dbReference type="Proteomes" id="UP000695007">
    <property type="component" value="Unplaced"/>
</dbReference>
<keyword evidence="11" id="KW-1185">Reference proteome</keyword>
<evidence type="ECO:0000259" key="10">
    <source>
        <dbReference type="PROSITE" id="PS50893"/>
    </source>
</evidence>
<dbReference type="PANTHER" id="PTHR24223">
    <property type="entry name" value="ATP-BINDING CASSETTE SUB-FAMILY C"/>
    <property type="match status" value="1"/>
</dbReference>
<evidence type="ECO:0000256" key="7">
    <source>
        <dbReference type="ARBA" id="ARBA00022989"/>
    </source>
</evidence>
<evidence type="ECO:0000256" key="4">
    <source>
        <dbReference type="ARBA" id="ARBA00022692"/>
    </source>
</evidence>
<evidence type="ECO:0000256" key="8">
    <source>
        <dbReference type="ARBA" id="ARBA00023136"/>
    </source>
</evidence>
<gene>
    <name evidence="12" type="primary">LOC105361849</name>
</gene>
<evidence type="ECO:0000256" key="1">
    <source>
        <dbReference type="ARBA" id="ARBA00004651"/>
    </source>
</evidence>
<keyword evidence="6" id="KW-0067">ATP-binding</keyword>
<feature type="domain" description="ABC transporter" evidence="10">
    <location>
        <begin position="47"/>
        <end position="277"/>
    </location>
</feature>
<dbReference type="FunFam" id="3.40.50.300:FF:002145">
    <property type="entry name" value="ABC transporter (MsbA subfamily)"/>
    <property type="match status" value="1"/>
</dbReference>
<keyword evidence="7" id="KW-1133">Transmembrane helix</keyword>
<keyword evidence="4" id="KW-0812">Transmembrane</keyword>
<evidence type="ECO:0000313" key="11">
    <source>
        <dbReference type="Proteomes" id="UP000695007"/>
    </source>
</evidence>
<comment type="subcellular location">
    <subcellularLocation>
        <location evidence="1">Cell membrane</location>
        <topology evidence="1">Multi-pass membrane protein</topology>
    </subcellularLocation>
</comment>
<dbReference type="GO" id="GO:0005886">
    <property type="term" value="C:plasma membrane"/>
    <property type="evidence" value="ECO:0007669"/>
    <property type="project" value="UniProtKB-SubCell"/>
</dbReference>
<proteinExistence type="predicted"/>
<sequence>MKYIFKAKRYFASVQNIYDYLHTLSFENSNRIQAIIPDYKWPTTGLIQFDKVQLKYKDKTDLIFDNISFTINNSEKIGILSKTDICKTSLIDIMYRLCELNDGKIYVDSIDISQIDIKHLRNQLFTVPQNPIFFGTIRFFLDPKTRYTDAEIWSALEKVHLKDKVSLIASQLHYLIVGKTFSICEKQLFFLAKALLHHKKIVLLEENTTSEPKAMGLIHQILDKEFSSITVLIVAHYLSTVLPCNRILVMDNGRVLEFDNPSTLMNNQASNLRKMWRDGETVEGT</sequence>
<dbReference type="KEGG" id="csol:105361849"/>
<evidence type="ECO:0000256" key="2">
    <source>
        <dbReference type="ARBA" id="ARBA00022448"/>
    </source>
</evidence>
<dbReference type="RefSeq" id="XP_011497436.1">
    <property type="nucleotide sequence ID" value="XM_011499134.1"/>
</dbReference>
<evidence type="ECO:0000256" key="3">
    <source>
        <dbReference type="ARBA" id="ARBA00022475"/>
    </source>
</evidence>
<organism evidence="11 12">
    <name type="scientific">Ceratosolen solmsi marchali</name>
    <dbReference type="NCBI Taxonomy" id="326594"/>
    <lineage>
        <taxon>Eukaryota</taxon>
        <taxon>Metazoa</taxon>
        <taxon>Ecdysozoa</taxon>
        <taxon>Arthropoda</taxon>
        <taxon>Hexapoda</taxon>
        <taxon>Insecta</taxon>
        <taxon>Pterygota</taxon>
        <taxon>Neoptera</taxon>
        <taxon>Endopterygota</taxon>
        <taxon>Hymenoptera</taxon>
        <taxon>Apocrita</taxon>
        <taxon>Proctotrupomorpha</taxon>
        <taxon>Chalcidoidea</taxon>
        <taxon>Agaonidae</taxon>
        <taxon>Agaoninae</taxon>
        <taxon>Ceratosolen</taxon>
    </lineage>
</organism>
<dbReference type="PROSITE" id="PS50893">
    <property type="entry name" value="ABC_TRANSPORTER_2"/>
    <property type="match status" value="1"/>
</dbReference>
<dbReference type="InterPro" id="IPR003439">
    <property type="entry name" value="ABC_transporter-like_ATP-bd"/>
</dbReference>
<dbReference type="InterPro" id="IPR027417">
    <property type="entry name" value="P-loop_NTPase"/>
</dbReference>
<evidence type="ECO:0000313" key="12">
    <source>
        <dbReference type="RefSeq" id="XP_011497436.1"/>
    </source>
</evidence>
<protein>
    <submittedName>
        <fullName evidence="12">Multidrug resistance-associated protein 5-like</fullName>
    </submittedName>
</protein>
<evidence type="ECO:0000256" key="6">
    <source>
        <dbReference type="ARBA" id="ARBA00022840"/>
    </source>
</evidence>
<dbReference type="GO" id="GO:0042626">
    <property type="term" value="F:ATPase-coupled transmembrane transporter activity"/>
    <property type="evidence" value="ECO:0007669"/>
    <property type="project" value="TreeGrafter"/>
</dbReference>
<keyword evidence="2" id="KW-0813">Transport</keyword>
<keyword evidence="8" id="KW-0472">Membrane</keyword>
<evidence type="ECO:0000256" key="9">
    <source>
        <dbReference type="ARBA" id="ARBA00023180"/>
    </source>
</evidence>
<reference evidence="12" key="1">
    <citation type="submission" date="2025-08" db="UniProtKB">
        <authorList>
            <consortium name="RefSeq"/>
        </authorList>
    </citation>
    <scope>IDENTIFICATION</scope>
</reference>
<keyword evidence="3" id="KW-1003">Cell membrane</keyword>
<dbReference type="AlphaFoldDB" id="A0AAJ6YG52"/>
<name>A0AAJ6YG52_9HYME</name>
<dbReference type="Gene3D" id="3.40.50.300">
    <property type="entry name" value="P-loop containing nucleotide triphosphate hydrolases"/>
    <property type="match status" value="1"/>
</dbReference>
<dbReference type="GeneID" id="105361849"/>
<dbReference type="SUPFAM" id="SSF52540">
    <property type="entry name" value="P-loop containing nucleoside triphosphate hydrolases"/>
    <property type="match status" value="1"/>
</dbReference>
<dbReference type="GO" id="GO:0016887">
    <property type="term" value="F:ATP hydrolysis activity"/>
    <property type="evidence" value="ECO:0007669"/>
    <property type="project" value="InterPro"/>
</dbReference>